<dbReference type="InterPro" id="IPR017039">
    <property type="entry name" value="Virul_fac_BrkB"/>
</dbReference>
<evidence type="ECO:0000256" key="5">
    <source>
        <dbReference type="ARBA" id="ARBA00023136"/>
    </source>
</evidence>
<feature type="transmembrane region" description="Helical" evidence="7">
    <location>
        <begin position="156"/>
        <end position="175"/>
    </location>
</feature>
<dbReference type="RefSeq" id="WP_340526818.1">
    <property type="nucleotide sequence ID" value="NZ_FMSH01000301.1"/>
</dbReference>
<name>A0A1K0IJ94_CUPNE</name>
<dbReference type="GO" id="GO:0008859">
    <property type="term" value="F:exoribonuclease II activity"/>
    <property type="evidence" value="ECO:0007669"/>
    <property type="project" value="UniProtKB-EC"/>
</dbReference>
<dbReference type="EMBL" id="FMSH01000301">
    <property type="protein sequence ID" value="SCU77130.1"/>
    <property type="molecule type" value="Genomic_DNA"/>
</dbReference>
<comment type="subcellular location">
    <subcellularLocation>
        <location evidence="1">Cell membrane</location>
        <topology evidence="1">Multi-pass membrane protein</topology>
    </subcellularLocation>
</comment>
<keyword evidence="3 7" id="KW-0812">Transmembrane</keyword>
<dbReference type="EC" id="3.1.13.1" evidence="8"/>
<dbReference type="Pfam" id="PF03631">
    <property type="entry name" value="Virul_fac_BrkB"/>
    <property type="match status" value="1"/>
</dbReference>
<keyword evidence="4 7" id="KW-1133">Transmembrane helix</keyword>
<dbReference type="GO" id="GO:0005886">
    <property type="term" value="C:plasma membrane"/>
    <property type="evidence" value="ECO:0007669"/>
    <property type="project" value="UniProtKB-SubCell"/>
</dbReference>
<feature type="transmembrane region" description="Helical" evidence="7">
    <location>
        <begin position="278"/>
        <end position="297"/>
    </location>
</feature>
<dbReference type="NCBIfam" id="TIGR00765">
    <property type="entry name" value="yihY_not_rbn"/>
    <property type="match status" value="1"/>
</dbReference>
<evidence type="ECO:0000256" key="7">
    <source>
        <dbReference type="SAM" id="Phobius"/>
    </source>
</evidence>
<protein>
    <submittedName>
        <fullName evidence="8">Ribonuclease BN</fullName>
        <ecNumber evidence="8">3.1.13.1</ecNumber>
    </submittedName>
</protein>
<keyword evidence="8" id="KW-0378">Hydrolase</keyword>
<sequence>MRSMMNARAFAAQTAPRSHAQRTRDPPGASRQHHAVTDNTEHPSTSAGSAPPKPRRHRPHWLPDRHTGARTLRVVAAAINSWFAHRAASKGAALSFYMLFSLAPILVLVISIAGLFFGAEAARGEIFSQLEGLVGEQGATAIQEILAATHRAGGSGMAALVATGILFVGATSAFAELKSSLDDIWHVPVPATAGWQQLLRTRLLSFSLVLVLAFMLLVSLIVNAALAVVERLWGQLWTQSWFAPVADVISTAFSFAVVTALFAVIFKMLPNARIAWRDVTMGAVITALLFSIGKRLIGLYLGNSAVASSYGAAGSVVALMLWVYYSAQIFFFGAELTRQYALQFGSLRGKPAEKLAE</sequence>
<accession>A0A1K0IJ94</accession>
<proteinExistence type="predicted"/>
<feature type="transmembrane region" description="Helical" evidence="7">
    <location>
        <begin position="203"/>
        <end position="229"/>
    </location>
</feature>
<evidence type="ECO:0000256" key="3">
    <source>
        <dbReference type="ARBA" id="ARBA00022692"/>
    </source>
</evidence>
<feature type="transmembrane region" description="Helical" evidence="7">
    <location>
        <begin position="241"/>
        <end position="266"/>
    </location>
</feature>
<feature type="transmembrane region" description="Helical" evidence="7">
    <location>
        <begin position="309"/>
        <end position="332"/>
    </location>
</feature>
<evidence type="ECO:0000256" key="1">
    <source>
        <dbReference type="ARBA" id="ARBA00004651"/>
    </source>
</evidence>
<organism evidence="8">
    <name type="scientific">Cupriavidus necator</name>
    <name type="common">Alcaligenes eutrophus</name>
    <name type="synonym">Ralstonia eutropha</name>
    <dbReference type="NCBI Taxonomy" id="106590"/>
    <lineage>
        <taxon>Bacteria</taxon>
        <taxon>Pseudomonadati</taxon>
        <taxon>Pseudomonadota</taxon>
        <taxon>Betaproteobacteria</taxon>
        <taxon>Burkholderiales</taxon>
        <taxon>Burkholderiaceae</taxon>
        <taxon>Cupriavidus</taxon>
    </lineage>
</organism>
<keyword evidence="5 7" id="KW-0472">Membrane</keyword>
<dbReference type="PANTHER" id="PTHR30213">
    <property type="entry name" value="INNER MEMBRANE PROTEIN YHJD"/>
    <property type="match status" value="1"/>
</dbReference>
<feature type="transmembrane region" description="Helical" evidence="7">
    <location>
        <begin position="96"/>
        <end position="119"/>
    </location>
</feature>
<evidence type="ECO:0000313" key="8">
    <source>
        <dbReference type="EMBL" id="SCU77130.1"/>
    </source>
</evidence>
<dbReference type="PIRSF" id="PIRSF035875">
    <property type="entry name" value="RNase_BN"/>
    <property type="match status" value="1"/>
</dbReference>
<reference evidence="8" key="1">
    <citation type="submission" date="2016-09" db="EMBL/GenBank/DDBJ databases">
        <authorList>
            <person name="Capua I."/>
            <person name="De Benedictis P."/>
            <person name="Joannis T."/>
            <person name="Lombin L.H."/>
            <person name="Cattoli G."/>
        </authorList>
    </citation>
    <scope>NUCLEOTIDE SEQUENCE</scope>
    <source>
        <strain evidence="8">B9</strain>
    </source>
</reference>
<dbReference type="AlphaFoldDB" id="A0A1K0IJ94"/>
<dbReference type="PANTHER" id="PTHR30213:SF1">
    <property type="entry name" value="INNER MEMBRANE PROTEIN YHJD"/>
    <property type="match status" value="1"/>
</dbReference>
<gene>
    <name evidence="8" type="ORF">CNECB9_370001</name>
</gene>
<feature type="region of interest" description="Disordered" evidence="6">
    <location>
        <begin position="1"/>
        <end position="65"/>
    </location>
</feature>
<evidence type="ECO:0000256" key="2">
    <source>
        <dbReference type="ARBA" id="ARBA00022475"/>
    </source>
</evidence>
<keyword evidence="2" id="KW-1003">Cell membrane</keyword>
<evidence type="ECO:0000256" key="6">
    <source>
        <dbReference type="SAM" id="MobiDB-lite"/>
    </source>
</evidence>
<evidence type="ECO:0000256" key="4">
    <source>
        <dbReference type="ARBA" id="ARBA00022989"/>
    </source>
</evidence>